<dbReference type="KEGG" id="ter:Tery_1979"/>
<evidence type="ECO:0000256" key="1">
    <source>
        <dbReference type="SAM" id="Coils"/>
    </source>
</evidence>
<dbReference type="eggNOG" id="COG1317">
    <property type="taxonomic scope" value="Bacteria"/>
</dbReference>
<keyword evidence="1" id="KW-0175">Coiled coil</keyword>
<evidence type="ECO:0000313" key="3">
    <source>
        <dbReference type="EMBL" id="ABG51230.1"/>
    </source>
</evidence>
<dbReference type="HOGENOM" id="CLU_015414_0_0_3"/>
<dbReference type="EMBL" id="CP000393">
    <property type="protein sequence ID" value="ABG51230.1"/>
    <property type="molecule type" value="Genomic_DNA"/>
</dbReference>
<reference evidence="3" key="1">
    <citation type="submission" date="2006-06" db="EMBL/GenBank/DDBJ databases">
        <title>Complete sequence of Trichodesmium erythraeum IMS101.</title>
        <authorList>
            <consortium name="US DOE Joint Genome Institute"/>
            <person name="Copeland A."/>
            <person name="Lucas S."/>
            <person name="Lapidus A."/>
            <person name="Barry K."/>
            <person name="Detter J.C."/>
            <person name="Glavina del Rio T."/>
            <person name="Hammon N."/>
            <person name="Israni S."/>
            <person name="Dalin E."/>
            <person name="Tice H."/>
            <person name="Pitluck S."/>
            <person name="Kiss H."/>
            <person name="Munk A.C."/>
            <person name="Brettin T."/>
            <person name="Bruce D."/>
            <person name="Han C."/>
            <person name="Tapia R."/>
            <person name="Gilna P."/>
            <person name="Schmutz J."/>
            <person name="Larimer F."/>
            <person name="Land M."/>
            <person name="Hauser L."/>
            <person name="Kyrpides N."/>
            <person name="Kim E."/>
            <person name="Richardson P."/>
        </authorList>
    </citation>
    <scope>NUCLEOTIDE SEQUENCE [LARGE SCALE GENOMIC DNA]</scope>
    <source>
        <strain evidence="3">IMS101</strain>
    </source>
</reference>
<evidence type="ECO:0000256" key="2">
    <source>
        <dbReference type="SAM" id="MobiDB-lite"/>
    </source>
</evidence>
<name>Q113U4_TRIEI</name>
<proteinExistence type="predicted"/>
<organism evidence="3">
    <name type="scientific">Trichodesmium erythraeum (strain IMS101)</name>
    <dbReference type="NCBI Taxonomy" id="203124"/>
    <lineage>
        <taxon>Bacteria</taxon>
        <taxon>Bacillati</taxon>
        <taxon>Cyanobacteriota</taxon>
        <taxon>Cyanophyceae</taxon>
        <taxon>Oscillatoriophycideae</taxon>
        <taxon>Oscillatoriales</taxon>
        <taxon>Microcoleaceae</taxon>
        <taxon>Trichodesmium</taxon>
    </lineage>
</organism>
<feature type="coiled-coil region" evidence="1">
    <location>
        <begin position="627"/>
        <end position="660"/>
    </location>
</feature>
<dbReference type="RefSeq" id="WP_011611603.1">
    <property type="nucleotide sequence ID" value="NC_008312.1"/>
</dbReference>
<dbReference type="STRING" id="203124.Tery_1979"/>
<dbReference type="AlphaFoldDB" id="Q113U4"/>
<protein>
    <submittedName>
        <fullName evidence="3">Uncharacterized protein</fullName>
    </submittedName>
</protein>
<accession>Q113U4</accession>
<gene>
    <name evidence="3" type="ordered locus">Tery_1979</name>
</gene>
<sequence>MHTYNIHEFSTGINVEKLPDGSWRSRGYKVGEYMNLTLPQIPLVVERAIANKMFEVSKDRHSQKPTFVGREVRGNNGAPGWSVVAVVTPGGDEYGRFNSFYRYFLCQGVDRLWVILDEINSYWQQYGQPPIFNPLEIKEIGKPNHHNISNKPLVTLPSELNALAGNHQLPLILQPGKVSDLQTINAMAEKIANGQPVSWAYDVEAVEDAERFLVIQAADEKAYQGLRKIGNASINNPKATLPSHVDGAAIETAIKALSSGSQIKQEWIQALLQDDQVTSEHWKIIFDDRGAHTGIKQRNSSAQMVRLLTLRAIILPETLPEYLEWFGIDGKNKRKEDNKQKVSLAFQGKLQRYILQLKPLIDESMKSILEQILKKKISIPAFSWLLTAQKSLWSSYRPSLVKNVRNDLETIDHNLKSDDSPSEPSFACGDSIWKKLQSELRKPNYRGSYYQPFADLFERLRDYELASYFYQVSKGVVPKNLFLKALKNNEDKSDLWGLTLKREISWEEHLIRCLIKNSLRLTIAIVFLTIGYLIGKGQNQTPQAQKPGEQQLRIAYSQGYLKGQEDAINKIKNTTPSPSPSPNISPSPNLSLSPSPSPSPSPSIPRNILEKEMNIALDNFPQSIRAIDKITSDLASLEVAKQEELEKQKFVQEIQKILANDSALNYEQATTKLYFLIVGKQKRKEARKKWVKAIYSYQQNKQEKLKNPPNGYINPDDNTANLLKCNVAESLSWKWQDWPENCLPEMTEDQKKIATSKDKFNEITYEAISRIISELRYLGLDQEAIHQAIRETIGNVKNFEYKKAREAIPEGKNALVIAIYKYQQKNKIQGEPDGIINEPKKPLDRTIQNTFNILLEQVKNELANNPNKYKNSPENQ</sequence>
<feature type="region of interest" description="Disordered" evidence="2">
    <location>
        <begin position="570"/>
        <end position="606"/>
    </location>
</feature>
<dbReference type="OrthoDB" id="436463at2"/>